<dbReference type="PANTHER" id="PTHR10587:SF125">
    <property type="entry name" value="POLYSACCHARIDE DEACETYLASE YHEN-RELATED"/>
    <property type="match status" value="1"/>
</dbReference>
<comment type="caution">
    <text evidence="3">The sequence shown here is derived from an EMBL/GenBank/DDBJ whole genome shotgun (WGS) entry which is preliminary data.</text>
</comment>
<dbReference type="PROSITE" id="PS51677">
    <property type="entry name" value="NODB"/>
    <property type="match status" value="1"/>
</dbReference>
<gene>
    <name evidence="3" type="ORF">CYL18_10060</name>
</gene>
<organism evidence="3 4">
    <name type="scientific">Pradoshia eiseniae</name>
    <dbReference type="NCBI Taxonomy" id="2064768"/>
    <lineage>
        <taxon>Bacteria</taxon>
        <taxon>Bacillati</taxon>
        <taxon>Bacillota</taxon>
        <taxon>Bacilli</taxon>
        <taxon>Bacillales</taxon>
        <taxon>Bacillaceae</taxon>
        <taxon>Pradoshia</taxon>
    </lineage>
</organism>
<reference evidence="3 4" key="1">
    <citation type="submission" date="2017-12" db="EMBL/GenBank/DDBJ databases">
        <title>Taxonomic description and draft genome of Pradoshia cofamensis Gen. nov., sp. nov., a thermotolerant bacillale isolated from anterior gut of earthworm Eisenia fetida.</title>
        <authorList>
            <person name="Saha T."/>
            <person name="Chakraborty R."/>
        </authorList>
    </citation>
    <scope>NUCLEOTIDE SEQUENCE [LARGE SCALE GENOMIC DNA]</scope>
    <source>
        <strain evidence="3 4">EAG3</strain>
    </source>
</reference>
<dbReference type="Proteomes" id="UP000239663">
    <property type="component" value="Unassembled WGS sequence"/>
</dbReference>
<evidence type="ECO:0000313" key="3">
    <source>
        <dbReference type="EMBL" id="PQD95121.1"/>
    </source>
</evidence>
<dbReference type="InterPro" id="IPR002509">
    <property type="entry name" value="NODB_dom"/>
</dbReference>
<dbReference type="InterPro" id="IPR050248">
    <property type="entry name" value="Polysacc_deacetylase_ArnD"/>
</dbReference>
<keyword evidence="4" id="KW-1185">Reference proteome</keyword>
<dbReference type="PANTHER" id="PTHR10587">
    <property type="entry name" value="GLYCOSYL TRANSFERASE-RELATED"/>
    <property type="match status" value="1"/>
</dbReference>
<feature type="chain" id="PRO_5015654019" evidence="1">
    <location>
        <begin position="22"/>
        <end position="228"/>
    </location>
</feature>
<evidence type="ECO:0000313" key="4">
    <source>
        <dbReference type="Proteomes" id="UP000239663"/>
    </source>
</evidence>
<accession>A0A2S7MZ67</accession>
<dbReference type="GO" id="GO:0016810">
    <property type="term" value="F:hydrolase activity, acting on carbon-nitrogen (but not peptide) bonds"/>
    <property type="evidence" value="ECO:0007669"/>
    <property type="project" value="InterPro"/>
</dbReference>
<feature type="signal peptide" evidence="1">
    <location>
        <begin position="1"/>
        <end position="21"/>
    </location>
</feature>
<dbReference type="AlphaFoldDB" id="A0A2S7MZ67"/>
<feature type="domain" description="NodB homology" evidence="2">
    <location>
        <begin position="22"/>
        <end position="217"/>
    </location>
</feature>
<dbReference type="GO" id="GO:0005975">
    <property type="term" value="P:carbohydrate metabolic process"/>
    <property type="evidence" value="ECO:0007669"/>
    <property type="project" value="InterPro"/>
</dbReference>
<dbReference type="Pfam" id="PF01522">
    <property type="entry name" value="Polysacc_deac_1"/>
    <property type="match status" value="1"/>
</dbReference>
<dbReference type="OrthoDB" id="258610at2"/>
<dbReference type="EMBL" id="PKOZ01000005">
    <property type="protein sequence ID" value="PQD95121.1"/>
    <property type="molecule type" value="Genomic_DNA"/>
</dbReference>
<keyword evidence="1" id="KW-0732">Signal</keyword>
<name>A0A2S7MZ67_9BACI</name>
<dbReference type="SUPFAM" id="SSF88713">
    <property type="entry name" value="Glycoside hydrolase/deacetylase"/>
    <property type="match status" value="1"/>
</dbReference>
<proteinExistence type="predicted"/>
<dbReference type="Gene3D" id="3.20.20.370">
    <property type="entry name" value="Glycoside hydrolase/deacetylase"/>
    <property type="match status" value="1"/>
</dbReference>
<evidence type="ECO:0000256" key="1">
    <source>
        <dbReference type="SAM" id="SignalP"/>
    </source>
</evidence>
<dbReference type="CDD" id="cd10944">
    <property type="entry name" value="CE4_SmPgdA_like"/>
    <property type="match status" value="1"/>
</dbReference>
<evidence type="ECO:0000259" key="2">
    <source>
        <dbReference type="PROSITE" id="PS51677"/>
    </source>
</evidence>
<dbReference type="RefSeq" id="WP_104849381.1">
    <property type="nucleotide sequence ID" value="NZ_PKOZ01000005.1"/>
</dbReference>
<dbReference type="InterPro" id="IPR011330">
    <property type="entry name" value="Glyco_hydro/deAcase_b/a-brl"/>
</dbReference>
<sequence>MKKSIVLCLLALLLLPSEALAKTAYLSFDDGPSNCTEPILDILDIYDVKATFFVTATKEKSHHYLYKKMVKRGHALGLHSYSHNFSSIYRSKGAFYADIEQLENFLKKEVGTSPKILRFPGGSNNYINRQYAGTNLMPSLKEEAKKRGYTYFDWNCDAEDGINPPVPEKKITSLIMKSANDQENLYILLHDFNGNMTAVDALPEIIRRLKHKGYTFKVMDEATPVLQF</sequence>
<protein>
    <submittedName>
        <fullName evidence="3">Polysaccharide deacetylase</fullName>
    </submittedName>
</protein>